<keyword evidence="3" id="KW-0687">Ribonucleoprotein</keyword>
<dbReference type="Gene3D" id="1.10.287.310">
    <property type="match status" value="1"/>
</dbReference>
<dbReference type="PANTHER" id="PTHR45722:SF2">
    <property type="entry name" value="LARGE RIBOSOMAL SUBUNIT PROTEIN UL29-RELATED"/>
    <property type="match status" value="1"/>
</dbReference>
<evidence type="ECO:0000313" key="4">
    <source>
        <dbReference type="EMBL" id="CAK7325603.1"/>
    </source>
</evidence>
<dbReference type="GO" id="GO:0022625">
    <property type="term" value="C:cytosolic large ribosomal subunit"/>
    <property type="evidence" value="ECO:0007669"/>
    <property type="project" value="InterPro"/>
</dbReference>
<evidence type="ECO:0000256" key="1">
    <source>
        <dbReference type="ARBA" id="ARBA00009254"/>
    </source>
</evidence>
<dbReference type="Pfam" id="PF00831">
    <property type="entry name" value="Ribosomal_L29"/>
    <property type="match status" value="1"/>
</dbReference>
<comment type="similarity">
    <text evidence="1">Belongs to the universal ribosomal protein uL29 family.</text>
</comment>
<protein>
    <recommendedName>
        <fullName evidence="6">60S ribosomal protein L35</fullName>
    </recommendedName>
</protein>
<dbReference type="FunFam" id="6.10.250.3450:FF:000001">
    <property type="entry name" value="60S ribosomal protein L35"/>
    <property type="match status" value="1"/>
</dbReference>
<dbReference type="GO" id="GO:0003729">
    <property type="term" value="F:mRNA binding"/>
    <property type="evidence" value="ECO:0007669"/>
    <property type="project" value="TreeGrafter"/>
</dbReference>
<dbReference type="PANTHER" id="PTHR45722">
    <property type="entry name" value="60S RIBOSOMAL PROTEIN L35"/>
    <property type="match status" value="1"/>
</dbReference>
<dbReference type="EMBL" id="CAWUPB010000850">
    <property type="protein sequence ID" value="CAK7325603.1"/>
    <property type="molecule type" value="Genomic_DNA"/>
</dbReference>
<dbReference type="GO" id="GO:0003735">
    <property type="term" value="F:structural constituent of ribosome"/>
    <property type="evidence" value="ECO:0007669"/>
    <property type="project" value="InterPro"/>
</dbReference>
<gene>
    <name evidence="4" type="ORF">DCAF_LOCUS3283</name>
</gene>
<evidence type="ECO:0000313" key="5">
    <source>
        <dbReference type="Proteomes" id="UP001314170"/>
    </source>
</evidence>
<dbReference type="Gene3D" id="6.10.250.3450">
    <property type="match status" value="1"/>
</dbReference>
<dbReference type="InterPro" id="IPR036049">
    <property type="entry name" value="Ribosomal_uL29_sf"/>
</dbReference>
<dbReference type="InterPro" id="IPR045059">
    <property type="entry name" value="Ribosomal_uL29_euk"/>
</dbReference>
<keyword evidence="2" id="KW-0689">Ribosomal protein</keyword>
<name>A0AAV1QVF1_9ROSI</name>
<dbReference type="Proteomes" id="UP001314170">
    <property type="component" value="Unassembled WGS sequence"/>
</dbReference>
<dbReference type="SUPFAM" id="SSF46561">
    <property type="entry name" value="Ribosomal protein L29 (L29p)"/>
    <property type="match status" value="1"/>
</dbReference>
<proteinExistence type="inferred from homology"/>
<dbReference type="HAMAP" id="MF_00374">
    <property type="entry name" value="Ribosomal_uL29"/>
    <property type="match status" value="1"/>
</dbReference>
<dbReference type="GO" id="GO:0000463">
    <property type="term" value="P:maturation of LSU-rRNA from tricistronic rRNA transcript (SSU-rRNA, 5.8S rRNA, LSU-rRNA)"/>
    <property type="evidence" value="ECO:0007669"/>
    <property type="project" value="InterPro"/>
</dbReference>
<organism evidence="4 5">
    <name type="scientific">Dovyalis caffra</name>
    <dbReference type="NCBI Taxonomy" id="77055"/>
    <lineage>
        <taxon>Eukaryota</taxon>
        <taxon>Viridiplantae</taxon>
        <taxon>Streptophyta</taxon>
        <taxon>Embryophyta</taxon>
        <taxon>Tracheophyta</taxon>
        <taxon>Spermatophyta</taxon>
        <taxon>Magnoliopsida</taxon>
        <taxon>eudicotyledons</taxon>
        <taxon>Gunneridae</taxon>
        <taxon>Pentapetalae</taxon>
        <taxon>rosids</taxon>
        <taxon>fabids</taxon>
        <taxon>Malpighiales</taxon>
        <taxon>Salicaceae</taxon>
        <taxon>Flacourtieae</taxon>
        <taxon>Dovyalis</taxon>
    </lineage>
</organism>
<evidence type="ECO:0000256" key="2">
    <source>
        <dbReference type="ARBA" id="ARBA00022980"/>
    </source>
</evidence>
<dbReference type="GO" id="GO:0006412">
    <property type="term" value="P:translation"/>
    <property type="evidence" value="ECO:0007669"/>
    <property type="project" value="InterPro"/>
</dbReference>
<evidence type="ECO:0008006" key="6">
    <source>
        <dbReference type="Google" id="ProtNLM"/>
    </source>
</evidence>
<sequence>MARIKVHELRQKSKADLLAQLKDLKAELALLRVAKVTGGAPNKLSKIKVVRLSIAQVLTVISQKQKAVLREAYKKKKLLPLDLRPKKTRAIRRRLTKHQLSLKTEREKKREMYFPMRKYAIKVRGCVKSDEKPVHVACHVGNVEGEGLIMVLPSAEEGLARTVMVTLPEEEMPKLCEDQAIQRLQPTMLISGTR</sequence>
<dbReference type="CDD" id="cd00427">
    <property type="entry name" value="Ribosomal_L29_HIP"/>
    <property type="match status" value="1"/>
</dbReference>
<dbReference type="AlphaFoldDB" id="A0AAV1QVF1"/>
<dbReference type="NCBIfam" id="TIGR00012">
    <property type="entry name" value="L29"/>
    <property type="match status" value="1"/>
</dbReference>
<keyword evidence="5" id="KW-1185">Reference proteome</keyword>
<dbReference type="InterPro" id="IPR001854">
    <property type="entry name" value="Ribosomal_uL29"/>
</dbReference>
<accession>A0AAV1QVF1</accession>
<dbReference type="FunFam" id="1.10.287.310:FF:000002">
    <property type="entry name" value="60S ribosomal protein L35"/>
    <property type="match status" value="1"/>
</dbReference>
<evidence type="ECO:0000256" key="3">
    <source>
        <dbReference type="ARBA" id="ARBA00023274"/>
    </source>
</evidence>
<reference evidence="4 5" key="1">
    <citation type="submission" date="2024-01" db="EMBL/GenBank/DDBJ databases">
        <authorList>
            <person name="Waweru B."/>
        </authorList>
    </citation>
    <scope>NUCLEOTIDE SEQUENCE [LARGE SCALE GENOMIC DNA]</scope>
</reference>
<comment type="caution">
    <text evidence="4">The sequence shown here is derived from an EMBL/GenBank/DDBJ whole genome shotgun (WGS) entry which is preliminary data.</text>
</comment>